<protein>
    <recommendedName>
        <fullName evidence="1">NADH-quinone oxidoreductase subunit J</fullName>
        <ecNumber evidence="1">7.1.1.-</ecNumber>
    </recommendedName>
</protein>
<evidence type="ECO:0000256" key="1">
    <source>
        <dbReference type="RuleBase" id="RU004429"/>
    </source>
</evidence>
<sequence length="180" mass="19783">MGGNFIIVMNIIRLSILIILGLGAIWFAWRVFMTSSMVRSALSLLASMAILGMMFLVMEAEFLGVLQIMMMATEMSIMAIFMMMYMMDPGGMGNMDMSHQKKLSIGTSLVAGAMVIVAVSFSNWETIATEVPTPAKQNYDLGMELMKRSMMIFETAGTSILVAMIVSTATALPFKNKKDD</sequence>
<keyword evidence="1" id="KW-0812">Transmembrane</keyword>
<evidence type="ECO:0000313" key="3">
    <source>
        <dbReference type="Proteomes" id="UP000183945"/>
    </source>
</evidence>
<keyword evidence="1" id="KW-1133">Transmembrane helix</keyword>
<dbReference type="Gene3D" id="1.20.120.1200">
    <property type="entry name" value="NADH-ubiquinone/plastoquinone oxidoreductase chain 6, subunit NuoJ"/>
    <property type="match status" value="1"/>
</dbReference>
<name>A0A1M5BKV2_SALEC</name>
<keyword evidence="3" id="KW-1185">Reference proteome</keyword>
<dbReference type="GO" id="GO:0008137">
    <property type="term" value="F:NADH dehydrogenase (ubiquinone) activity"/>
    <property type="evidence" value="ECO:0007669"/>
    <property type="project" value="UniProtKB-UniRule"/>
</dbReference>
<dbReference type="Pfam" id="PF00499">
    <property type="entry name" value="Oxidored_q3"/>
    <property type="match status" value="1"/>
</dbReference>
<dbReference type="Proteomes" id="UP000183945">
    <property type="component" value="Unassembled WGS sequence"/>
</dbReference>
<comment type="catalytic activity">
    <reaction evidence="1">
        <text>a quinone + NADH + 5 H(+)(in) = a quinol + NAD(+) + 4 H(+)(out)</text>
        <dbReference type="Rhea" id="RHEA:57888"/>
        <dbReference type="ChEBI" id="CHEBI:15378"/>
        <dbReference type="ChEBI" id="CHEBI:24646"/>
        <dbReference type="ChEBI" id="CHEBI:57540"/>
        <dbReference type="ChEBI" id="CHEBI:57945"/>
        <dbReference type="ChEBI" id="CHEBI:132124"/>
    </reaction>
</comment>
<dbReference type="EC" id="7.1.1.-" evidence="1"/>
<proteinExistence type="inferred from homology"/>
<dbReference type="AlphaFoldDB" id="A0A1M5BKV2"/>
<feature type="transmembrane region" description="Helical" evidence="1">
    <location>
        <begin position="41"/>
        <end position="58"/>
    </location>
</feature>
<feature type="transmembrane region" description="Helical" evidence="1">
    <location>
        <begin position="6"/>
        <end position="29"/>
    </location>
</feature>
<reference evidence="3" key="1">
    <citation type="submission" date="2016-11" db="EMBL/GenBank/DDBJ databases">
        <authorList>
            <person name="Varghese N."/>
            <person name="Submissions S."/>
        </authorList>
    </citation>
    <scope>NUCLEOTIDE SEQUENCE [LARGE SCALE GENOMIC DNA]</scope>
    <source>
        <strain evidence="3">DSM 24579</strain>
    </source>
</reference>
<evidence type="ECO:0000313" key="2">
    <source>
        <dbReference type="EMBL" id="SHF42990.1"/>
    </source>
</evidence>
<dbReference type="EMBL" id="FQVT01000001">
    <property type="protein sequence ID" value="SHF42990.1"/>
    <property type="molecule type" value="Genomic_DNA"/>
</dbReference>
<feature type="transmembrane region" description="Helical" evidence="1">
    <location>
        <begin position="105"/>
        <end position="124"/>
    </location>
</feature>
<keyword evidence="1" id="KW-0874">Quinone</keyword>
<dbReference type="InterPro" id="IPR042106">
    <property type="entry name" value="Nuo/plastoQ_OxRdtase_6_NuoJ"/>
</dbReference>
<keyword evidence="1" id="KW-1003">Cell membrane</keyword>
<comment type="similarity">
    <text evidence="1">Belongs to the complex I subunit 6 family.</text>
</comment>
<feature type="transmembrane region" description="Helical" evidence="1">
    <location>
        <begin position="64"/>
        <end position="85"/>
    </location>
</feature>
<feature type="transmembrane region" description="Helical" evidence="1">
    <location>
        <begin position="151"/>
        <end position="174"/>
    </location>
</feature>
<keyword evidence="1" id="KW-0520">NAD</keyword>
<dbReference type="STRING" id="1073325.SAMN05444483_10174"/>
<comment type="function">
    <text evidence="1">NDH-1 shuttles electrons from NADH, via FMN and iron-sulfur (Fe-S) centers, to quinones in the respiratory chain. Couples the redox reaction to proton translocation (for every two electrons transferred, four hydrogen ions are translocated across the cytoplasmic membrane), and thus conserves the redox energy in a proton gradient.</text>
</comment>
<keyword evidence="1" id="KW-0472">Membrane</keyword>
<gene>
    <name evidence="2" type="ORF">SAMN05444483_10174</name>
</gene>
<dbReference type="GO" id="GO:0005886">
    <property type="term" value="C:plasma membrane"/>
    <property type="evidence" value="ECO:0007669"/>
    <property type="project" value="UniProtKB-SubCell"/>
</dbReference>
<organism evidence="2 3">
    <name type="scientific">Salegentibacter echinorum</name>
    <dbReference type="NCBI Taxonomy" id="1073325"/>
    <lineage>
        <taxon>Bacteria</taxon>
        <taxon>Pseudomonadati</taxon>
        <taxon>Bacteroidota</taxon>
        <taxon>Flavobacteriia</taxon>
        <taxon>Flavobacteriales</taxon>
        <taxon>Flavobacteriaceae</taxon>
        <taxon>Salegentibacter</taxon>
    </lineage>
</organism>
<comment type="subcellular location">
    <subcellularLocation>
        <location evidence="1">Cell membrane</location>
        <topology evidence="1">Multi-pass membrane protein</topology>
    </subcellularLocation>
</comment>
<dbReference type="InterPro" id="IPR001457">
    <property type="entry name" value="NADH_UbQ/plastoQ_OxRdtase_su6"/>
</dbReference>
<dbReference type="GO" id="GO:0048038">
    <property type="term" value="F:quinone binding"/>
    <property type="evidence" value="ECO:0007669"/>
    <property type="project" value="UniProtKB-UniRule"/>
</dbReference>
<accession>A0A1M5BKV2</accession>